<dbReference type="GO" id="GO:0034058">
    <property type="term" value="P:endosomal vesicle fusion"/>
    <property type="evidence" value="ECO:0007669"/>
    <property type="project" value="TreeGrafter"/>
</dbReference>
<dbReference type="Proteomes" id="UP000006853">
    <property type="component" value="Chromosome 1"/>
</dbReference>
<comment type="subcellular location">
    <subcellularLocation>
        <location evidence="1">Endomembrane system</location>
        <topology evidence="1">Peripheral membrane protein</topology>
    </subcellularLocation>
</comment>
<proteinExistence type="inferred from homology"/>
<reference evidence="5 6" key="1">
    <citation type="journal article" date="2011" name="J. Biotechnol.">
        <title>High-quality genome sequence of Pichia pastoris CBS7435.</title>
        <authorList>
            <person name="Kuberl A."/>
            <person name="Schneider J."/>
            <person name="Thallinger G.G."/>
            <person name="Anderl I."/>
            <person name="Wibberg D."/>
            <person name="Hajek T."/>
            <person name="Jaenicke S."/>
            <person name="Brinkrolf K."/>
            <person name="Goesmann A."/>
            <person name="Szczepanowski R."/>
            <person name="Puhler A."/>
            <person name="Schwab H."/>
            <person name="Glieder A."/>
            <person name="Pichler H."/>
        </authorList>
    </citation>
    <scope>NUCLEOTIDE SEQUENCE [LARGE SCALE GENOMIC DNA]</scope>
    <source>
        <strain evidence="6">ATCC 76273 / CBS 7435 / CECT 11047 / NRRL Y-11430 / Wegner 21-1</strain>
    </source>
</reference>
<keyword evidence="6" id="KW-1185">Reference proteome</keyword>
<dbReference type="Pfam" id="PF10366">
    <property type="entry name" value="Vps39_1"/>
    <property type="match status" value="1"/>
</dbReference>
<gene>
    <name evidence="5" type="primary">VAM6</name>
    <name evidence="5" type="ordered locus">PP7435_Chr1-0295</name>
</gene>
<evidence type="ECO:0000256" key="3">
    <source>
        <dbReference type="ARBA" id="ARBA00038201"/>
    </source>
</evidence>
<dbReference type="PANTHER" id="PTHR12894">
    <property type="entry name" value="CNH DOMAIN CONTAINING"/>
    <property type="match status" value="1"/>
</dbReference>
<dbReference type="GO" id="GO:0000329">
    <property type="term" value="C:fungal-type vacuole membrane"/>
    <property type="evidence" value="ECO:0007669"/>
    <property type="project" value="TreeGrafter"/>
</dbReference>
<reference evidence="5 6" key="2">
    <citation type="journal article" date="2016" name="FEMS Yeast Res.">
        <title>Curation of the genome annotation of Pichia pastoris (Komagataella phaffii) CBS7435 from gene level to protein function.</title>
        <authorList>
            <person name="Valli M."/>
            <person name="Tatto N.E."/>
            <person name="Peymann A."/>
            <person name="Gruber C."/>
            <person name="Landes N."/>
            <person name="Ekker H."/>
            <person name="Thallinger G.G."/>
            <person name="Mattanovich D."/>
            <person name="Gasser B."/>
            <person name="Graf A.B."/>
        </authorList>
    </citation>
    <scope>GENOME REANNOTATION</scope>
    <source>
        <strain evidence="5 6">ATCC 76273 / CBS 7435 / CECT 11047 / NRRL Y-11430 / Wegner 21-1</strain>
    </source>
</reference>
<keyword evidence="2" id="KW-0472">Membrane</keyword>
<sequence>MSLIQDGQRRPLSRAITSVGSTVVSEGLIPLINSNSVSFHRIVQDNIQVKEQLQLNYSSPVLDVFSIGDLTLVVTKSLVTLVDTKKSSTTFEFETPIETFDYWHCSTNYKVIRDILEGITSQSSADVHLLLLRNSNSISLLDLVSLKVTHELQLQIKDAIIVKESHILARTSSQLYLLNLNTSFKHFIHINLKPSKIFSPTIHMVSVNDEHFLVKVNDQVYIFHFANNKVNLLHKLKTIPSTKLLVWYTHLLILNNSTIQCYDIFNGSLVQEIDASYFISATLYKNTLILFSKEFSLSFHLKSPDSQLQEALSQLNHHNEHSLQTAINLILNSSIDASFQSKFESLQKLTTCQGLIQLDQDIPSVISKFIGFFVSPLIVIPTVLSKDNPKSLEYLIPYLTDIHRKLTFLERTGQLNLDSDIVLTTDNFLSIEDEDIQSFLPPEAPTFAKNVQELLTLVDDTLVDAYLATNNMYLLESFLRRPNHCTIEKVEKRLAGNTDTLVEFYFNKGSHAKSIALIHNNKERLIRYLTKLGNDELSTILHCFTDYLSDEDFPKVFMVDSTQCDSYDFFRVLDLLKSSKPQLVTKYLEYLIGMKNLKPKDSEKLHTILISNYILDLNEENFEKIYEFVAANKFYNPSTIVLEIKSRLDKKPSYQLFKLETLPLAKLQEHEKVVDILISIKEPEEAVEYVLKLHGHQNLILKLLRIFLEQDSQTLLLQLLNSTSGDTSLFLDVLELLPDEFPIQELNRFISTQLVNLTNKAEDTTLKMNLLTSLKNKSEYTLWHDVLTKHVVVSRETKCIVCHKNIKFSVVNYYVQNNDLIHYGCSKQYEKNLSLLNSI</sequence>
<accession>A0A1G4KP52</accession>
<name>A0A1G4KP52_KOMPC</name>
<dbReference type="GO" id="GO:0012505">
    <property type="term" value="C:endomembrane system"/>
    <property type="evidence" value="ECO:0007669"/>
    <property type="project" value="UniProtKB-SubCell"/>
</dbReference>
<feature type="domain" description="Vacuolar sorting protein 39/Transforming growth factor beta receptor-associated" evidence="4">
    <location>
        <begin position="458"/>
        <end position="544"/>
    </location>
</feature>
<evidence type="ECO:0000259" key="4">
    <source>
        <dbReference type="Pfam" id="PF10366"/>
    </source>
</evidence>
<evidence type="ECO:0000256" key="1">
    <source>
        <dbReference type="ARBA" id="ARBA00004184"/>
    </source>
</evidence>
<dbReference type="PANTHER" id="PTHR12894:SF49">
    <property type="entry name" value="VAM6_VPS39-LIKE PROTEIN"/>
    <property type="match status" value="1"/>
</dbReference>
<dbReference type="InterPro" id="IPR032914">
    <property type="entry name" value="Vam6/VPS39/TRAP1"/>
</dbReference>
<organism evidence="5 6">
    <name type="scientific">Komagataella phaffii (strain ATCC 76273 / CBS 7435 / CECT 11047 / NRRL Y-11430 / Wegner 21-1)</name>
    <name type="common">Yeast</name>
    <name type="synonym">Pichia pastoris</name>
    <dbReference type="NCBI Taxonomy" id="981350"/>
    <lineage>
        <taxon>Eukaryota</taxon>
        <taxon>Fungi</taxon>
        <taxon>Dikarya</taxon>
        <taxon>Ascomycota</taxon>
        <taxon>Saccharomycotina</taxon>
        <taxon>Pichiomycetes</taxon>
        <taxon>Pichiales</taxon>
        <taxon>Pichiaceae</taxon>
        <taxon>Komagataella</taxon>
    </lineage>
</organism>
<protein>
    <submittedName>
        <fullName evidence="5">Vacuolar morphogenesis protein 6</fullName>
    </submittedName>
</protein>
<evidence type="ECO:0000313" key="6">
    <source>
        <dbReference type="Proteomes" id="UP000006853"/>
    </source>
</evidence>
<evidence type="ECO:0000313" key="5">
    <source>
        <dbReference type="EMBL" id="SCV11785.1"/>
    </source>
</evidence>
<evidence type="ECO:0000256" key="2">
    <source>
        <dbReference type="ARBA" id="ARBA00023136"/>
    </source>
</evidence>
<dbReference type="InterPro" id="IPR019452">
    <property type="entry name" value="VPS39/TGF_beta_rcpt-assoc_1"/>
</dbReference>
<dbReference type="EMBL" id="FR839628">
    <property type="protein sequence ID" value="SCV11785.1"/>
    <property type="molecule type" value="Genomic_DNA"/>
</dbReference>
<dbReference type="GO" id="GO:0006914">
    <property type="term" value="P:autophagy"/>
    <property type="evidence" value="ECO:0007669"/>
    <property type="project" value="TreeGrafter"/>
</dbReference>
<comment type="similarity">
    <text evidence="3">Belongs to the VAM6/VPS39 family.</text>
</comment>
<dbReference type="AlphaFoldDB" id="A0A1G4KP52"/>